<dbReference type="PROSITE" id="PS50879">
    <property type="entry name" value="RNASE_H_1"/>
    <property type="match status" value="1"/>
</dbReference>
<feature type="domain" description="RNase H type-1" evidence="1">
    <location>
        <begin position="45"/>
        <end position="84"/>
    </location>
</feature>
<comment type="caution">
    <text evidence="2">The sequence shown here is derived from an EMBL/GenBank/DDBJ whole genome shotgun (WGS) entry which is preliminary data.</text>
</comment>
<proteinExistence type="predicted"/>
<accession>A0ABQ7UNV6</accession>
<keyword evidence="3" id="KW-1185">Reference proteome</keyword>
<evidence type="ECO:0000313" key="2">
    <source>
        <dbReference type="EMBL" id="KAH0753525.1"/>
    </source>
</evidence>
<gene>
    <name evidence="2" type="ORF">KY290_023795</name>
</gene>
<dbReference type="InterPro" id="IPR002156">
    <property type="entry name" value="RNaseH_domain"/>
</dbReference>
<name>A0ABQ7UNV6_SOLTU</name>
<evidence type="ECO:0000313" key="3">
    <source>
        <dbReference type="Proteomes" id="UP000826656"/>
    </source>
</evidence>
<sequence length="84" mass="9639">MLKALRRPPIELLSGLHGNWKELCIKIERVNPVLNIKFIKWREPLDNYLKLNTDGCSKGNPGEAGGGGILRDHQVTTWLKDWLY</sequence>
<dbReference type="EMBL" id="JAIVGD010000018">
    <property type="protein sequence ID" value="KAH0753525.1"/>
    <property type="molecule type" value="Genomic_DNA"/>
</dbReference>
<protein>
    <recommendedName>
        <fullName evidence="1">RNase H type-1 domain-containing protein</fullName>
    </recommendedName>
</protein>
<reference evidence="2 3" key="1">
    <citation type="journal article" date="2021" name="bioRxiv">
        <title>Chromosome-scale and haplotype-resolved genome assembly of a tetraploid potato cultivar.</title>
        <authorList>
            <person name="Sun H."/>
            <person name="Jiao W.-B."/>
            <person name="Krause K."/>
            <person name="Campoy J.A."/>
            <person name="Goel M."/>
            <person name="Folz-Donahue K."/>
            <person name="Kukat C."/>
            <person name="Huettel B."/>
            <person name="Schneeberger K."/>
        </authorList>
    </citation>
    <scope>NUCLEOTIDE SEQUENCE [LARGE SCALE GENOMIC DNA]</scope>
    <source>
        <strain evidence="2">SolTubOtavaFocal</strain>
        <tissue evidence="2">Leaves</tissue>
    </source>
</reference>
<dbReference type="Proteomes" id="UP000826656">
    <property type="component" value="Unassembled WGS sequence"/>
</dbReference>
<evidence type="ECO:0000259" key="1">
    <source>
        <dbReference type="PROSITE" id="PS50879"/>
    </source>
</evidence>
<organism evidence="2 3">
    <name type="scientific">Solanum tuberosum</name>
    <name type="common">Potato</name>
    <dbReference type="NCBI Taxonomy" id="4113"/>
    <lineage>
        <taxon>Eukaryota</taxon>
        <taxon>Viridiplantae</taxon>
        <taxon>Streptophyta</taxon>
        <taxon>Embryophyta</taxon>
        <taxon>Tracheophyta</taxon>
        <taxon>Spermatophyta</taxon>
        <taxon>Magnoliopsida</taxon>
        <taxon>eudicotyledons</taxon>
        <taxon>Gunneridae</taxon>
        <taxon>Pentapetalae</taxon>
        <taxon>asterids</taxon>
        <taxon>lamiids</taxon>
        <taxon>Solanales</taxon>
        <taxon>Solanaceae</taxon>
        <taxon>Solanoideae</taxon>
        <taxon>Solaneae</taxon>
        <taxon>Solanum</taxon>
    </lineage>
</organism>